<dbReference type="SUPFAM" id="SSF47616">
    <property type="entry name" value="GST C-terminal domain-like"/>
    <property type="match status" value="1"/>
</dbReference>
<evidence type="ECO:0000256" key="2">
    <source>
        <dbReference type="ARBA" id="ARBA00011067"/>
    </source>
</evidence>
<gene>
    <name evidence="5" type="ORF">TASK_LOCUS8730</name>
</gene>
<dbReference type="InterPro" id="IPR010987">
    <property type="entry name" value="Glutathione-S-Trfase_C-like"/>
</dbReference>
<dbReference type="InterPro" id="IPR011767">
    <property type="entry name" value="GLR_AS"/>
</dbReference>
<dbReference type="InterPro" id="IPR036249">
    <property type="entry name" value="Thioredoxin-like_sf"/>
</dbReference>
<reference evidence="7" key="1">
    <citation type="submission" date="2017-02" db="UniProtKB">
        <authorList>
            <consortium name="WormBaseParasite"/>
        </authorList>
    </citation>
    <scope>IDENTIFICATION</scope>
</reference>
<sequence>MLHLKQGDPEPVVNPDKLTLYDLKFCPFCQRVRYTLDYHQIPYDRILVNLINKPDWYLRLHPESKVPLLRFRGERLVESDLVMRFVDQFNGKPETSLLSVCGEEAFRSSLALSAELARPRFRVAYCLDASAADVDEFVAACGKIEAAIKQPYLCGDKVSLADLALVPFLNYWHYTMQRLTDLKAGTTEEGISTAFPKLRQYREMMLCQPYVTATACDENDYAKFVQFWRAKDKNASF</sequence>
<dbReference type="GO" id="GO:0004364">
    <property type="term" value="F:glutathione transferase activity"/>
    <property type="evidence" value="ECO:0007669"/>
    <property type="project" value="UniProtKB-EC"/>
</dbReference>
<dbReference type="PROSITE" id="PS51354">
    <property type="entry name" value="GLUTAREDOXIN_2"/>
    <property type="match status" value="1"/>
</dbReference>
<evidence type="ECO:0000313" key="6">
    <source>
        <dbReference type="Proteomes" id="UP000282613"/>
    </source>
</evidence>
<dbReference type="OrthoDB" id="4951845at2759"/>
<dbReference type="InterPro" id="IPR004045">
    <property type="entry name" value="Glutathione_S-Trfase_N"/>
</dbReference>
<evidence type="ECO:0000259" key="4">
    <source>
        <dbReference type="PROSITE" id="PS50405"/>
    </source>
</evidence>
<dbReference type="PROSITE" id="PS00195">
    <property type="entry name" value="GLUTAREDOXIN_1"/>
    <property type="match status" value="1"/>
</dbReference>
<feature type="domain" description="GST C-terminal" evidence="4">
    <location>
        <begin position="75"/>
        <end position="224"/>
    </location>
</feature>
<dbReference type="EMBL" id="UYRS01018876">
    <property type="protein sequence ID" value="VDK40921.1"/>
    <property type="molecule type" value="Genomic_DNA"/>
</dbReference>
<dbReference type="PROSITE" id="PS50405">
    <property type="entry name" value="GST_CTER"/>
    <property type="match status" value="1"/>
</dbReference>
<dbReference type="Pfam" id="PF13410">
    <property type="entry name" value="GST_C_2"/>
    <property type="match status" value="1"/>
</dbReference>
<dbReference type="WBParaSite" id="TASK_0000872901-mRNA-1">
    <property type="protein sequence ID" value="TASK_0000872901-mRNA-1"/>
    <property type="gene ID" value="TASK_0000872901"/>
</dbReference>
<dbReference type="Gene3D" id="3.40.30.10">
    <property type="entry name" value="Glutaredoxin"/>
    <property type="match status" value="1"/>
</dbReference>
<proteinExistence type="inferred from homology"/>
<comment type="similarity">
    <text evidence="1">Belongs to the GST superfamily. Mu family.</text>
</comment>
<evidence type="ECO:0000313" key="7">
    <source>
        <dbReference type="WBParaSite" id="TASK_0000872901-mRNA-1"/>
    </source>
</evidence>
<evidence type="ECO:0000259" key="3">
    <source>
        <dbReference type="PROSITE" id="PS50404"/>
    </source>
</evidence>
<protein>
    <submittedName>
        <fullName evidence="7">Glutathione transferase</fullName>
    </submittedName>
</protein>
<dbReference type="SFLD" id="SFLDS00019">
    <property type="entry name" value="Glutathione_Transferase_(cytos"/>
    <property type="match status" value="1"/>
</dbReference>
<dbReference type="Gene3D" id="1.20.1050.10">
    <property type="match status" value="1"/>
</dbReference>
<dbReference type="PANTHER" id="PTHR43968:SF6">
    <property type="entry name" value="GLUTATHIONE S-TRANSFERASE OMEGA"/>
    <property type="match status" value="1"/>
</dbReference>
<reference evidence="5 6" key="2">
    <citation type="submission" date="2018-11" db="EMBL/GenBank/DDBJ databases">
        <authorList>
            <consortium name="Pathogen Informatics"/>
        </authorList>
    </citation>
    <scope>NUCLEOTIDE SEQUENCE [LARGE SCALE GENOMIC DNA]</scope>
</reference>
<dbReference type="AlphaFoldDB" id="A0A0R3WD95"/>
<dbReference type="FunFam" id="3.40.30.10:FF:000123">
    <property type="entry name" value="Glutathione transferase o1"/>
    <property type="match status" value="1"/>
</dbReference>
<evidence type="ECO:0000256" key="1">
    <source>
        <dbReference type="ARBA" id="ARBA00005861"/>
    </source>
</evidence>
<dbReference type="SFLD" id="SFLDG00358">
    <property type="entry name" value="Main_(cytGST)"/>
    <property type="match status" value="1"/>
</dbReference>
<comment type="similarity">
    <text evidence="2">Belongs to the GST superfamily. Omega family.</text>
</comment>
<dbReference type="Proteomes" id="UP000282613">
    <property type="component" value="Unassembled WGS sequence"/>
</dbReference>
<keyword evidence="6" id="KW-1185">Reference proteome</keyword>
<dbReference type="STRING" id="60517.A0A0R3WD95"/>
<organism evidence="7">
    <name type="scientific">Taenia asiatica</name>
    <name type="common">Asian tapeworm</name>
    <dbReference type="NCBI Taxonomy" id="60517"/>
    <lineage>
        <taxon>Eukaryota</taxon>
        <taxon>Metazoa</taxon>
        <taxon>Spiralia</taxon>
        <taxon>Lophotrochozoa</taxon>
        <taxon>Platyhelminthes</taxon>
        <taxon>Cestoda</taxon>
        <taxon>Eucestoda</taxon>
        <taxon>Cyclophyllidea</taxon>
        <taxon>Taeniidae</taxon>
        <taxon>Taenia</taxon>
    </lineage>
</organism>
<dbReference type="InterPro" id="IPR036282">
    <property type="entry name" value="Glutathione-S-Trfase_C_sf"/>
</dbReference>
<dbReference type="PANTHER" id="PTHR43968">
    <property type="match status" value="1"/>
</dbReference>
<dbReference type="InterPro" id="IPR050983">
    <property type="entry name" value="GST_Omega/HSP26"/>
</dbReference>
<dbReference type="InterPro" id="IPR040079">
    <property type="entry name" value="Glutathione_S-Trfase"/>
</dbReference>
<dbReference type="GO" id="GO:0005737">
    <property type="term" value="C:cytoplasm"/>
    <property type="evidence" value="ECO:0007669"/>
    <property type="project" value="TreeGrafter"/>
</dbReference>
<feature type="domain" description="GST N-terminal" evidence="3">
    <location>
        <begin position="16"/>
        <end position="94"/>
    </location>
</feature>
<name>A0A0R3WD95_TAEAS</name>
<dbReference type="SUPFAM" id="SSF52833">
    <property type="entry name" value="Thioredoxin-like"/>
    <property type="match status" value="1"/>
</dbReference>
<evidence type="ECO:0000313" key="5">
    <source>
        <dbReference type="EMBL" id="VDK40921.1"/>
    </source>
</evidence>
<accession>A0A0R3WD95</accession>
<dbReference type="PROSITE" id="PS50404">
    <property type="entry name" value="GST_NTER"/>
    <property type="match status" value="1"/>
</dbReference>
<dbReference type="Pfam" id="PF13409">
    <property type="entry name" value="GST_N_2"/>
    <property type="match status" value="1"/>
</dbReference>